<dbReference type="PANTHER" id="PTHR19328:SF75">
    <property type="entry name" value="ALDOSE SUGAR DEHYDROGENASE YLII"/>
    <property type="match status" value="1"/>
</dbReference>
<accession>A0A6J4KL50</accession>
<evidence type="ECO:0000256" key="1">
    <source>
        <dbReference type="SAM" id="SignalP"/>
    </source>
</evidence>
<gene>
    <name evidence="3" type="ORF">AVDCRST_MAG94-793</name>
</gene>
<dbReference type="InterPro" id="IPR012938">
    <property type="entry name" value="Glc/Sorbosone_DH"/>
</dbReference>
<name>A0A6J4KL50_9CYAN</name>
<dbReference type="EMBL" id="CADCTY010000269">
    <property type="protein sequence ID" value="CAA9308096.1"/>
    <property type="molecule type" value="Genomic_DNA"/>
</dbReference>
<proteinExistence type="predicted"/>
<feature type="domain" description="Glucose/Sorbosone dehydrogenase" evidence="2">
    <location>
        <begin position="58"/>
        <end position="389"/>
    </location>
</feature>
<dbReference type="PANTHER" id="PTHR19328">
    <property type="entry name" value="HEDGEHOG-INTERACTING PROTEIN"/>
    <property type="match status" value="1"/>
</dbReference>
<dbReference type="Pfam" id="PF07995">
    <property type="entry name" value="GSDH"/>
    <property type="match status" value="1"/>
</dbReference>
<dbReference type="InterPro" id="IPR011041">
    <property type="entry name" value="Quinoprot_gluc/sorb_DH_b-prop"/>
</dbReference>
<dbReference type="SUPFAM" id="SSF50952">
    <property type="entry name" value="Soluble quinoprotein glucose dehydrogenase"/>
    <property type="match status" value="1"/>
</dbReference>
<organism evidence="3">
    <name type="scientific">uncultured Leptolyngbya sp</name>
    <dbReference type="NCBI Taxonomy" id="332963"/>
    <lineage>
        <taxon>Bacteria</taxon>
        <taxon>Bacillati</taxon>
        <taxon>Cyanobacteriota</taxon>
        <taxon>Cyanophyceae</taxon>
        <taxon>Leptolyngbyales</taxon>
        <taxon>Leptolyngbyaceae</taxon>
        <taxon>Leptolyngbya group</taxon>
        <taxon>Leptolyngbya</taxon>
        <taxon>environmental samples</taxon>
    </lineage>
</organism>
<dbReference type="InterPro" id="IPR011042">
    <property type="entry name" value="6-blade_b-propeller_TolB-like"/>
</dbReference>
<feature type="signal peptide" evidence="1">
    <location>
        <begin position="1"/>
        <end position="23"/>
    </location>
</feature>
<protein>
    <submittedName>
        <fullName evidence="3">PQQ-dependent oxidoreductase, gdhB family</fullName>
    </submittedName>
</protein>
<dbReference type="AlphaFoldDB" id="A0A6J4KL50"/>
<dbReference type="Gene3D" id="2.120.10.30">
    <property type="entry name" value="TolB, C-terminal domain"/>
    <property type="match status" value="1"/>
</dbReference>
<evidence type="ECO:0000313" key="3">
    <source>
        <dbReference type="EMBL" id="CAA9308096.1"/>
    </source>
</evidence>
<evidence type="ECO:0000259" key="2">
    <source>
        <dbReference type="Pfam" id="PF07995"/>
    </source>
</evidence>
<dbReference type="PROSITE" id="PS51257">
    <property type="entry name" value="PROKAR_LIPOPROTEIN"/>
    <property type="match status" value="1"/>
</dbReference>
<keyword evidence="1" id="KW-0732">Signal</keyword>
<reference evidence="3" key="1">
    <citation type="submission" date="2020-02" db="EMBL/GenBank/DDBJ databases">
        <authorList>
            <person name="Meier V. D."/>
        </authorList>
    </citation>
    <scope>NUCLEOTIDE SEQUENCE</scope>
    <source>
        <strain evidence="3">AVDCRST_MAG94</strain>
    </source>
</reference>
<sequence>MRPILVLPLLTLVLACSTGDNNAATTQFTTPQTRLESPQQALAASGSQPFEVTAVADFNEPWAMTFVPGTPYALITEKPGALKVWQPDGPIRDVAGVPEVAYGGQGGFGDVLLHPDYARNKLVYLSWAELGEGGTAGSAVGRARLDLQAEQPSLQGLEVIWRQQPKVDGNNHFSQRLAFSPDGRYLFITSGERFKFIAAQNLNQNLGKVIRLTLEGGVPSDNPFSNRGQIASQVWSYGHRNILGLAFDGAGHLWAAEMGPRGGDEFNRVEQGSNYGWPSVSNGQHYDGSPIPAHSTRPEFNAPEVSWNPVISPSSLVIYNGDAFPAWRGSALIGGLSSQALIRVALDGTRVREAQRWDMGARIREVEQGPDGALWLLEDGQGDSQGRLLRLSPAQ</sequence>
<feature type="chain" id="PRO_5026931123" evidence="1">
    <location>
        <begin position="24"/>
        <end position="395"/>
    </location>
</feature>